<feature type="coiled-coil region" evidence="1">
    <location>
        <begin position="599"/>
        <end position="626"/>
    </location>
</feature>
<name>A0A9P0FBH1_BRAAE</name>
<dbReference type="EMBL" id="OV121142">
    <property type="protein sequence ID" value="CAH0549296.1"/>
    <property type="molecule type" value="Genomic_DNA"/>
</dbReference>
<keyword evidence="1" id="KW-0175">Coiled coil</keyword>
<organism evidence="4 5">
    <name type="scientific">Brassicogethes aeneus</name>
    <name type="common">Rape pollen beetle</name>
    <name type="synonym">Meligethes aeneus</name>
    <dbReference type="NCBI Taxonomy" id="1431903"/>
    <lineage>
        <taxon>Eukaryota</taxon>
        <taxon>Metazoa</taxon>
        <taxon>Ecdysozoa</taxon>
        <taxon>Arthropoda</taxon>
        <taxon>Hexapoda</taxon>
        <taxon>Insecta</taxon>
        <taxon>Pterygota</taxon>
        <taxon>Neoptera</taxon>
        <taxon>Endopterygota</taxon>
        <taxon>Coleoptera</taxon>
        <taxon>Polyphaga</taxon>
        <taxon>Cucujiformia</taxon>
        <taxon>Nitidulidae</taxon>
        <taxon>Meligethinae</taxon>
        <taxon>Brassicogethes</taxon>
    </lineage>
</organism>
<dbReference type="AlphaFoldDB" id="A0A9P0FBH1"/>
<proteinExistence type="predicted"/>
<evidence type="ECO:0000313" key="4">
    <source>
        <dbReference type="EMBL" id="CAH0549296.1"/>
    </source>
</evidence>
<gene>
    <name evidence="4" type="ORF">MELIAE_LOCUS2490</name>
</gene>
<feature type="signal peptide" evidence="3">
    <location>
        <begin position="1"/>
        <end position="16"/>
    </location>
</feature>
<dbReference type="Proteomes" id="UP001154078">
    <property type="component" value="Chromosome 11"/>
</dbReference>
<accession>A0A9P0FBH1</accession>
<sequence>MKVLVVFSALLAIVAANCGCIKCSKHLKVASCPNSPVTIIYKDCQEGLECGRPLPYQVQTPVIIPTIPKILAPGKPLDYRVEVPVVCQPKPCEQQCAHSYVVQTPVVLPKLPKIHIPRHTQYKTDRVVLPCPVAPQCCPSHVEPGCVIPPPNVEILRECPEPCARYVNNRSKRDLPILQHGMNFMVGLLSPLIKAPLQHTVNVMKLNQNKRKTQKNVNNMKKNIAKSNRNIQKTLNGFHSSSLVKDSDLNRHSYDFMRKLDEEEQRRQNYLKSLNIVPMQIPSRLKTPMSVKEKVVLLDKLKKLNNDHRRAKRSIVIGSDELNLPFFEVKSGEQDIEYDYDDYQSRSEEEASDEDIIYLPKRLSKKFDLKQMLEDKKIDMATRKAQVENKILEKHPLLYLIKAPVSLMKQFHEIKETVDPVLKQGAELVGTSKQYFKDFHNNFQSGILNFASNVVGDFDRVGPKPANYFDHILQPAQYRYRRSADLGFREAKPQKTRKKRYILKVVDESEVQEFLKEKLGDIIEKKPKKSRKNSGDILQSIFSGGKKPPKDLVGNPRVEKLKPKIIIDNNGIPFMEVNGMKRPMALTLKRRSKTIEEPKNDDSDELDMTNDRLDELIEKAKDKVQNGEPVLKSRHTEMPVNTVKEKITQTLTEVDNLVNTDFSKYSDVHDDLLQAQIVKNSIVEDWKKLLMERKINDITRKLGLLDKFKELQEIKDETVKKITKHLENENKFMTKTLIIIMIRLQKLQCLISRVVDDFTERINLNKEFDVQKEIQYVDLMNSINLVYGMTRNDNLNAVKKARDETLDEEMVLLEGLRKLLATKDMSKITEEASIIWEMKNIEKLQKDTIVEMNKRISNNQKIKKELKIIFDLQKQWEQCSTQQKTFLLKYNSKHPTVQQPKMHLRQLWMDKLKIKH</sequence>
<keyword evidence="3" id="KW-0732">Signal</keyword>
<feature type="region of interest" description="Disordered" evidence="2">
    <location>
        <begin position="526"/>
        <end position="555"/>
    </location>
</feature>
<dbReference type="OrthoDB" id="6763697at2759"/>
<evidence type="ECO:0000256" key="2">
    <source>
        <dbReference type="SAM" id="MobiDB-lite"/>
    </source>
</evidence>
<reference evidence="4" key="1">
    <citation type="submission" date="2021-12" db="EMBL/GenBank/DDBJ databases">
        <authorList>
            <person name="King R."/>
        </authorList>
    </citation>
    <scope>NUCLEOTIDE SEQUENCE</scope>
</reference>
<evidence type="ECO:0000256" key="3">
    <source>
        <dbReference type="SAM" id="SignalP"/>
    </source>
</evidence>
<feature type="coiled-coil region" evidence="1">
    <location>
        <begin position="203"/>
        <end position="230"/>
    </location>
</feature>
<feature type="chain" id="PRO_5040202019" evidence="3">
    <location>
        <begin position="17"/>
        <end position="916"/>
    </location>
</feature>
<protein>
    <submittedName>
        <fullName evidence="4">Uncharacterized protein</fullName>
    </submittedName>
</protein>
<evidence type="ECO:0000256" key="1">
    <source>
        <dbReference type="SAM" id="Coils"/>
    </source>
</evidence>
<keyword evidence="5" id="KW-1185">Reference proteome</keyword>
<evidence type="ECO:0000313" key="5">
    <source>
        <dbReference type="Proteomes" id="UP001154078"/>
    </source>
</evidence>